<feature type="transmembrane region" description="Helical" evidence="1">
    <location>
        <begin position="94"/>
        <end position="112"/>
    </location>
</feature>
<keyword evidence="1" id="KW-0472">Membrane</keyword>
<proteinExistence type="predicted"/>
<dbReference type="HOGENOM" id="CLU_1730391_0_0_11"/>
<keyword evidence="1" id="KW-0812">Transmembrane</keyword>
<dbReference type="EMBL" id="GG657754">
    <property type="protein sequence ID" value="EFL23745.1"/>
    <property type="molecule type" value="Genomic_DNA"/>
</dbReference>
<feature type="transmembrane region" description="Helical" evidence="1">
    <location>
        <begin position="58"/>
        <end position="82"/>
    </location>
</feature>
<evidence type="ECO:0000256" key="1">
    <source>
        <dbReference type="SAM" id="Phobius"/>
    </source>
</evidence>
<accession>D9WM05</accession>
<dbReference type="AlphaFoldDB" id="D9WM05"/>
<dbReference type="Proteomes" id="UP000003963">
    <property type="component" value="Unassembled WGS sequence"/>
</dbReference>
<evidence type="ECO:0000313" key="2">
    <source>
        <dbReference type="EMBL" id="EFL23745.1"/>
    </source>
</evidence>
<dbReference type="STRING" id="457427.SSOG_03459"/>
<dbReference type="OrthoDB" id="9968687at2"/>
<dbReference type="RefSeq" id="WP_009715560.1">
    <property type="nucleotide sequence ID" value="NZ_GG657754.1"/>
</dbReference>
<name>D9WM05_9ACTN</name>
<sequence length="151" mass="15497">MKRPTQGGTRSGDGAGSAVRAAVQPHHIVAFGLPLSSAAFCERLLGGRSYALCDEPPLLGHLTTTALCLVLAAAVTAVVGAWLTQEKAPCHRAVPWAFVAVIAALIVTADGIDAHGEREAAAIAAQEASDSGGGCGEAMQIYVATPGWFFW</sequence>
<gene>
    <name evidence="2" type="ORF">SSOG_03459</name>
</gene>
<protein>
    <recommendedName>
        <fullName evidence="4">Integral membrane protein</fullName>
    </recommendedName>
</protein>
<evidence type="ECO:0008006" key="4">
    <source>
        <dbReference type="Google" id="ProtNLM"/>
    </source>
</evidence>
<evidence type="ECO:0000313" key="3">
    <source>
        <dbReference type="Proteomes" id="UP000003963"/>
    </source>
</evidence>
<organism evidence="2 3">
    <name type="scientific">Streptomyces himastatinicus ATCC 53653</name>
    <dbReference type="NCBI Taxonomy" id="457427"/>
    <lineage>
        <taxon>Bacteria</taxon>
        <taxon>Bacillati</taxon>
        <taxon>Actinomycetota</taxon>
        <taxon>Actinomycetes</taxon>
        <taxon>Kitasatosporales</taxon>
        <taxon>Streptomycetaceae</taxon>
        <taxon>Streptomyces</taxon>
        <taxon>Streptomyces violaceusniger group</taxon>
    </lineage>
</organism>
<keyword evidence="3" id="KW-1185">Reference proteome</keyword>
<keyword evidence="1" id="KW-1133">Transmembrane helix</keyword>
<reference evidence="2 3" key="1">
    <citation type="submission" date="2009-02" db="EMBL/GenBank/DDBJ databases">
        <title>Annotation of Streptomyces hygroscopicus strain ATCC 53653.</title>
        <authorList>
            <consortium name="The Broad Institute Genome Sequencing Platform"/>
            <consortium name="Broad Institute Microbial Sequencing Center"/>
            <person name="Fischbach M."/>
            <person name="Godfrey P."/>
            <person name="Ward D."/>
            <person name="Young S."/>
            <person name="Zeng Q."/>
            <person name="Koehrsen M."/>
            <person name="Alvarado L."/>
            <person name="Berlin A.M."/>
            <person name="Bochicchio J."/>
            <person name="Borenstein D."/>
            <person name="Chapman S.B."/>
            <person name="Chen Z."/>
            <person name="Engels R."/>
            <person name="Freedman E."/>
            <person name="Gellesch M."/>
            <person name="Goldberg J."/>
            <person name="Griggs A."/>
            <person name="Gujja S."/>
            <person name="Heilman E.R."/>
            <person name="Heiman D.I."/>
            <person name="Hepburn T.A."/>
            <person name="Howarth C."/>
            <person name="Jen D."/>
            <person name="Larson L."/>
            <person name="Lewis B."/>
            <person name="Mehta T."/>
            <person name="Park D."/>
            <person name="Pearson M."/>
            <person name="Richards J."/>
            <person name="Roberts A."/>
            <person name="Saif S."/>
            <person name="Shea T.D."/>
            <person name="Shenoy N."/>
            <person name="Sisk P."/>
            <person name="Stolte C."/>
            <person name="Sykes S.N."/>
            <person name="Thomson T."/>
            <person name="Walk T."/>
            <person name="White J."/>
            <person name="Yandava C."/>
            <person name="Straight P."/>
            <person name="Clardy J."/>
            <person name="Hung D."/>
            <person name="Kolter R."/>
            <person name="Mekalanos J."/>
            <person name="Walker S."/>
            <person name="Walsh C.T."/>
            <person name="Wieland-Brown L.C."/>
            <person name="Haas B."/>
            <person name="Nusbaum C."/>
            <person name="Birren B."/>
        </authorList>
    </citation>
    <scope>NUCLEOTIDE SEQUENCE [LARGE SCALE GENOMIC DNA]</scope>
    <source>
        <strain evidence="2 3">ATCC 53653</strain>
    </source>
</reference>